<dbReference type="GeneID" id="116302413"/>
<keyword evidence="5" id="KW-1185">Reference proteome</keyword>
<dbReference type="OrthoDB" id="5954363at2759"/>
<dbReference type="InParanoid" id="A0A6P8ILM9"/>
<dbReference type="RefSeq" id="XP_031567565.1">
    <property type="nucleotide sequence ID" value="XM_031711705.1"/>
</dbReference>
<dbReference type="PROSITE" id="PS00983">
    <property type="entry name" value="LY6_UPAR"/>
    <property type="match status" value="1"/>
</dbReference>
<evidence type="ECO:0000256" key="1">
    <source>
        <dbReference type="ARBA" id="ARBA00022729"/>
    </source>
</evidence>
<evidence type="ECO:0000259" key="4">
    <source>
        <dbReference type="SMART" id="SM00134"/>
    </source>
</evidence>
<dbReference type="KEGG" id="aten:116302413"/>
<dbReference type="AlphaFoldDB" id="A0A6P8ILM9"/>
<evidence type="ECO:0000313" key="5">
    <source>
        <dbReference type="Proteomes" id="UP000515163"/>
    </source>
</evidence>
<accession>A0A6P8ILM9</accession>
<sequence length="133" mass="14126">MNAFTFGVILLVLLLNVTAINGLECYSCATTKDWDKCNDAKKEQTCPSSYTRCLKAEVHFEGAASADTYLKGCVPPDSCTAQTLEKCKTSVPGVKVSCKVNCCDGDLCNTGVATKLSGIILLACAVLSILNNF</sequence>
<evidence type="ECO:0000256" key="2">
    <source>
        <dbReference type="ARBA" id="ARBA00023157"/>
    </source>
</evidence>
<dbReference type="InterPro" id="IPR045860">
    <property type="entry name" value="Snake_toxin-like_sf"/>
</dbReference>
<dbReference type="Gene3D" id="2.10.60.10">
    <property type="entry name" value="CD59"/>
    <property type="match status" value="1"/>
</dbReference>
<name>A0A6P8ILM9_ACTTE</name>
<feature type="domain" description="UPAR/Ly6" evidence="4">
    <location>
        <begin position="23"/>
        <end position="123"/>
    </location>
</feature>
<organism evidence="5 6">
    <name type="scientific">Actinia tenebrosa</name>
    <name type="common">Australian red waratah sea anemone</name>
    <dbReference type="NCBI Taxonomy" id="6105"/>
    <lineage>
        <taxon>Eukaryota</taxon>
        <taxon>Metazoa</taxon>
        <taxon>Cnidaria</taxon>
        <taxon>Anthozoa</taxon>
        <taxon>Hexacorallia</taxon>
        <taxon>Actiniaria</taxon>
        <taxon>Actiniidae</taxon>
        <taxon>Actinia</taxon>
    </lineage>
</organism>
<evidence type="ECO:0000256" key="3">
    <source>
        <dbReference type="SAM" id="SignalP"/>
    </source>
</evidence>
<gene>
    <name evidence="6" type="primary">LOC116302413</name>
</gene>
<dbReference type="SMART" id="SM00134">
    <property type="entry name" value="LU"/>
    <property type="match status" value="1"/>
</dbReference>
<dbReference type="Proteomes" id="UP000515163">
    <property type="component" value="Unplaced"/>
</dbReference>
<dbReference type="PANTHER" id="PTHR10036">
    <property type="entry name" value="CD59 GLYCOPROTEIN"/>
    <property type="match status" value="1"/>
</dbReference>
<dbReference type="InterPro" id="IPR018363">
    <property type="entry name" value="CD59_antigen_CS"/>
</dbReference>
<reference evidence="6" key="1">
    <citation type="submission" date="2025-08" db="UniProtKB">
        <authorList>
            <consortium name="RefSeq"/>
        </authorList>
    </citation>
    <scope>IDENTIFICATION</scope>
    <source>
        <tissue evidence="6">Tentacle</tissue>
    </source>
</reference>
<keyword evidence="2" id="KW-1015">Disulfide bond</keyword>
<dbReference type="Pfam" id="PF00021">
    <property type="entry name" value="UPAR_LY6"/>
    <property type="match status" value="1"/>
</dbReference>
<feature type="signal peptide" evidence="3">
    <location>
        <begin position="1"/>
        <end position="22"/>
    </location>
</feature>
<proteinExistence type="predicted"/>
<dbReference type="CDD" id="cd00117">
    <property type="entry name" value="TFP"/>
    <property type="match status" value="1"/>
</dbReference>
<dbReference type="InterPro" id="IPR016054">
    <property type="entry name" value="LY6_UPA_recep-like"/>
</dbReference>
<keyword evidence="1 3" id="KW-0732">Signal</keyword>
<protein>
    <submittedName>
        <fullName evidence="6">Lymphocyte antigen 6 complex locus protein G6d-like</fullName>
    </submittedName>
</protein>
<feature type="chain" id="PRO_5027873411" evidence="3">
    <location>
        <begin position="23"/>
        <end position="133"/>
    </location>
</feature>
<evidence type="ECO:0000313" key="6">
    <source>
        <dbReference type="RefSeq" id="XP_031567565.1"/>
    </source>
</evidence>
<dbReference type="PANTHER" id="PTHR10036:SF3">
    <property type="entry name" value="PROTEIN SLEEPLESS-RELATED"/>
    <property type="match status" value="1"/>
</dbReference>
<dbReference type="SUPFAM" id="SSF57302">
    <property type="entry name" value="Snake toxin-like"/>
    <property type="match status" value="1"/>
</dbReference>